<dbReference type="OrthoDB" id="10021397at2759"/>
<keyword evidence="7" id="KW-1185">Reference proteome</keyword>
<evidence type="ECO:0000313" key="7">
    <source>
        <dbReference type="Proteomes" id="UP000054481"/>
    </source>
</evidence>
<dbReference type="EMBL" id="KQ030517">
    <property type="protein sequence ID" value="KJZ75497.1"/>
    <property type="molecule type" value="Genomic_DNA"/>
</dbReference>
<feature type="transmembrane region" description="Helical" evidence="5">
    <location>
        <begin position="12"/>
        <end position="34"/>
    </location>
</feature>
<proteinExistence type="predicted"/>
<name>A0A0F8A0N0_9HYPO</name>
<evidence type="ECO:0000256" key="5">
    <source>
        <dbReference type="SAM" id="Phobius"/>
    </source>
</evidence>
<evidence type="ECO:0000256" key="3">
    <source>
        <dbReference type="ARBA" id="ARBA00022989"/>
    </source>
</evidence>
<dbReference type="Pfam" id="PF07690">
    <property type="entry name" value="MFS_1"/>
    <property type="match status" value="1"/>
</dbReference>
<dbReference type="InterPro" id="IPR011701">
    <property type="entry name" value="MFS"/>
</dbReference>
<gene>
    <name evidence="6" type="ORF">HIM_05193</name>
</gene>
<feature type="transmembrane region" description="Helical" evidence="5">
    <location>
        <begin position="145"/>
        <end position="168"/>
    </location>
</feature>
<sequence>MAITWGGTQFPWGSWQTLVPLIAGSTGLVVAAIWEVRFAAHPFLRVALLKSRSRIAAYVCALLQGLMMFCTLYYLPIYFEGVKGYSPSATGLSLMPITGSLLPFGIIVGVVIRITGRFRWAVWSGWAISILSSGLLILLGTGTQVGAWVMILIVVGLGHGLVLISLNICTQALVHTSHVVHAVVMYTFARTAGMCIGVSVGGALFQSTLGSQLEAKGLPSAWAHDTGSLLGHPIPPMIKDPIISSITQSCRSIAQLLLGVAVAGCLVSLLIKSSSVEKEFNPVYKLQKTGERVEDKA</sequence>
<dbReference type="GO" id="GO:0005886">
    <property type="term" value="C:plasma membrane"/>
    <property type="evidence" value="ECO:0007669"/>
    <property type="project" value="TreeGrafter"/>
</dbReference>
<feature type="transmembrane region" description="Helical" evidence="5">
    <location>
        <begin position="94"/>
        <end position="113"/>
    </location>
</feature>
<dbReference type="GO" id="GO:0022857">
    <property type="term" value="F:transmembrane transporter activity"/>
    <property type="evidence" value="ECO:0007669"/>
    <property type="project" value="InterPro"/>
</dbReference>
<evidence type="ECO:0000313" key="6">
    <source>
        <dbReference type="EMBL" id="KJZ75497.1"/>
    </source>
</evidence>
<evidence type="ECO:0000256" key="1">
    <source>
        <dbReference type="ARBA" id="ARBA00004141"/>
    </source>
</evidence>
<dbReference type="Proteomes" id="UP000054481">
    <property type="component" value="Unassembled WGS sequence"/>
</dbReference>
<accession>A0A0F8A0N0</accession>
<keyword evidence="3 5" id="KW-1133">Transmembrane helix</keyword>
<dbReference type="InterPro" id="IPR036259">
    <property type="entry name" value="MFS_trans_sf"/>
</dbReference>
<protein>
    <recommendedName>
        <fullName evidence="8">Major facilitator superfamily (MFS) profile domain-containing protein</fullName>
    </recommendedName>
</protein>
<evidence type="ECO:0000256" key="4">
    <source>
        <dbReference type="ARBA" id="ARBA00023136"/>
    </source>
</evidence>
<organism evidence="6 7">
    <name type="scientific">Hirsutella minnesotensis 3608</name>
    <dbReference type="NCBI Taxonomy" id="1043627"/>
    <lineage>
        <taxon>Eukaryota</taxon>
        <taxon>Fungi</taxon>
        <taxon>Dikarya</taxon>
        <taxon>Ascomycota</taxon>
        <taxon>Pezizomycotina</taxon>
        <taxon>Sordariomycetes</taxon>
        <taxon>Hypocreomycetidae</taxon>
        <taxon>Hypocreales</taxon>
        <taxon>Ophiocordycipitaceae</taxon>
        <taxon>Hirsutella</taxon>
    </lineage>
</organism>
<comment type="subcellular location">
    <subcellularLocation>
        <location evidence="1">Membrane</location>
        <topology evidence="1">Multi-pass membrane protein</topology>
    </subcellularLocation>
</comment>
<dbReference type="PANTHER" id="PTHR23501:SF59">
    <property type="entry name" value="MAJOR FACILITATOR SUPERFAMILY (MFS) PROFILE DOMAIN-CONTAINING PROTEIN-RELATED"/>
    <property type="match status" value="1"/>
</dbReference>
<dbReference type="SUPFAM" id="SSF103473">
    <property type="entry name" value="MFS general substrate transporter"/>
    <property type="match status" value="1"/>
</dbReference>
<dbReference type="AlphaFoldDB" id="A0A0F8A0N0"/>
<dbReference type="PANTHER" id="PTHR23501">
    <property type="entry name" value="MAJOR FACILITATOR SUPERFAMILY"/>
    <property type="match status" value="1"/>
</dbReference>
<evidence type="ECO:0008006" key="8">
    <source>
        <dbReference type="Google" id="ProtNLM"/>
    </source>
</evidence>
<keyword evidence="4 5" id="KW-0472">Membrane</keyword>
<feature type="transmembrane region" description="Helical" evidence="5">
    <location>
        <begin position="253"/>
        <end position="271"/>
    </location>
</feature>
<feature type="transmembrane region" description="Helical" evidence="5">
    <location>
        <begin position="55"/>
        <end position="74"/>
    </location>
</feature>
<reference evidence="6 7" key="1">
    <citation type="journal article" date="2014" name="Genome Biol. Evol.">
        <title>Comparative genomics and transcriptomics analyses reveal divergent lifestyle features of nematode endoparasitic fungus Hirsutella minnesotensis.</title>
        <authorList>
            <person name="Lai Y."/>
            <person name="Liu K."/>
            <person name="Zhang X."/>
            <person name="Zhang X."/>
            <person name="Li K."/>
            <person name="Wang N."/>
            <person name="Shu C."/>
            <person name="Wu Y."/>
            <person name="Wang C."/>
            <person name="Bushley K.E."/>
            <person name="Xiang M."/>
            <person name="Liu X."/>
        </authorList>
    </citation>
    <scope>NUCLEOTIDE SEQUENCE [LARGE SCALE GENOMIC DNA]</scope>
    <source>
        <strain evidence="6 7">3608</strain>
    </source>
</reference>
<keyword evidence="2 5" id="KW-0812">Transmembrane</keyword>
<feature type="transmembrane region" description="Helical" evidence="5">
    <location>
        <begin position="120"/>
        <end position="139"/>
    </location>
</feature>
<feature type="transmembrane region" description="Helical" evidence="5">
    <location>
        <begin position="180"/>
        <end position="205"/>
    </location>
</feature>
<evidence type="ECO:0000256" key="2">
    <source>
        <dbReference type="ARBA" id="ARBA00022692"/>
    </source>
</evidence>
<dbReference type="Gene3D" id="1.20.1250.20">
    <property type="entry name" value="MFS general substrate transporter like domains"/>
    <property type="match status" value="1"/>
</dbReference>